<reference key="2">
    <citation type="submission" date="2011-10" db="EMBL/GenBank/DDBJ databases">
        <title>The genome and transcriptome sequence of Clonorchis sinensis provide insights into the carcinogenic liver fluke.</title>
        <authorList>
            <person name="Wang X."/>
            <person name="Huang Y."/>
            <person name="Chen W."/>
            <person name="Liu H."/>
            <person name="Guo L."/>
            <person name="Chen Y."/>
            <person name="Luo F."/>
            <person name="Zhou W."/>
            <person name="Sun J."/>
            <person name="Mao Q."/>
            <person name="Liang P."/>
            <person name="Zhou C."/>
            <person name="Tian Y."/>
            <person name="Men J."/>
            <person name="Lv X."/>
            <person name="Huang L."/>
            <person name="Zhou J."/>
            <person name="Hu Y."/>
            <person name="Li R."/>
            <person name="Zhang F."/>
            <person name="Lei H."/>
            <person name="Li X."/>
            <person name="Hu X."/>
            <person name="Liang C."/>
            <person name="Xu J."/>
            <person name="Wu Z."/>
            <person name="Yu X."/>
        </authorList>
    </citation>
    <scope>NUCLEOTIDE SEQUENCE</scope>
    <source>
        <strain>Henan</strain>
    </source>
</reference>
<sequence length="202" mass="22153">MNGDNCNVVGRRLKLVNVSISSLRGPPELPSPSYNRAPKTATNRRTDANLQLCLDLKKPFALRKESSDLGRSEFVQTTNSLIKFQTGRLDALCTTIIPLAWCSSGDIPPSSDKRVRTATCTKVSVQVPSDRAFQRRKGNIGSLVKPQNGQQPDPSNSYAISGVPPVSNIAELESLLELINCYGAFLQIVLRSREPFNQPLTK</sequence>
<evidence type="ECO:0000313" key="3">
    <source>
        <dbReference type="Proteomes" id="UP000008909"/>
    </source>
</evidence>
<dbReference type="AlphaFoldDB" id="G7YFD5"/>
<evidence type="ECO:0000313" key="2">
    <source>
        <dbReference type="EMBL" id="GAA51668.1"/>
    </source>
</evidence>
<feature type="compositionally biased region" description="Polar residues" evidence="1">
    <location>
        <begin position="145"/>
        <end position="157"/>
    </location>
</feature>
<organism evidence="2 3">
    <name type="scientific">Clonorchis sinensis</name>
    <name type="common">Chinese liver fluke</name>
    <dbReference type="NCBI Taxonomy" id="79923"/>
    <lineage>
        <taxon>Eukaryota</taxon>
        <taxon>Metazoa</taxon>
        <taxon>Spiralia</taxon>
        <taxon>Lophotrochozoa</taxon>
        <taxon>Platyhelminthes</taxon>
        <taxon>Trematoda</taxon>
        <taxon>Digenea</taxon>
        <taxon>Opisthorchiida</taxon>
        <taxon>Opisthorchiata</taxon>
        <taxon>Opisthorchiidae</taxon>
        <taxon>Clonorchis</taxon>
    </lineage>
</organism>
<accession>G7YFD5</accession>
<protein>
    <submittedName>
        <fullName evidence="2">Uncharacterized protein</fullName>
    </submittedName>
</protein>
<name>G7YFD5_CLOSI</name>
<gene>
    <name evidence="2" type="ORF">CLF_106582</name>
</gene>
<feature type="region of interest" description="Disordered" evidence="1">
    <location>
        <begin position="137"/>
        <end position="157"/>
    </location>
</feature>
<dbReference type="Proteomes" id="UP000008909">
    <property type="component" value="Unassembled WGS sequence"/>
</dbReference>
<reference evidence="2" key="1">
    <citation type="journal article" date="2011" name="Genome Biol.">
        <title>The draft genome of the carcinogenic human liver fluke Clonorchis sinensis.</title>
        <authorList>
            <person name="Wang X."/>
            <person name="Chen W."/>
            <person name="Huang Y."/>
            <person name="Sun J."/>
            <person name="Men J."/>
            <person name="Liu H."/>
            <person name="Luo F."/>
            <person name="Guo L."/>
            <person name="Lv X."/>
            <person name="Deng C."/>
            <person name="Zhou C."/>
            <person name="Fan Y."/>
            <person name="Li X."/>
            <person name="Huang L."/>
            <person name="Hu Y."/>
            <person name="Liang C."/>
            <person name="Hu X."/>
            <person name="Xu J."/>
            <person name="Yu X."/>
        </authorList>
    </citation>
    <scope>NUCLEOTIDE SEQUENCE [LARGE SCALE GENOMIC DNA]</scope>
    <source>
        <strain evidence="2">Henan</strain>
    </source>
</reference>
<dbReference type="EMBL" id="DF143184">
    <property type="protein sequence ID" value="GAA51668.1"/>
    <property type="molecule type" value="Genomic_DNA"/>
</dbReference>
<proteinExistence type="predicted"/>
<evidence type="ECO:0000256" key="1">
    <source>
        <dbReference type="SAM" id="MobiDB-lite"/>
    </source>
</evidence>
<keyword evidence="3" id="KW-1185">Reference proteome</keyword>